<keyword evidence="1" id="KW-0472">Membrane</keyword>
<sequence>MNLKKINRKKLLIGLGIALLLLLILWLWWSNRNPAGNPATEQDYRITQDQKAGEKSGYKIDISLDTVPLNPYPGSIARGKITVLNAQDKVATEVNGGVKLFVEGAMDFLRQRSDIYSYSETYKVAGSAIATDAEYHDELIGLTAGDWKRKEDGSNTYEFIPAIQEVTQLDLITYSNSAVSPCFDTKFGYDNAKAAWIANAWASAPGEYVMLTEGQGEFSYINLGRANPIKIIAIANEEPVYSTDSLKTIGSYQVIGTGSWQNYHYQNDIYTIATVPIGEFKKFSSPKPPSQRLEYVTDLFRTDKSDYYYEVTLNSKQLTGQSGEKLTMMIKPKALPGKTLPHTIHDTIKLKIEDGYTLSQPAFGVSYYYRHGKDWLKRNRLAYFSGYNDGGLADSTGQEYNPADDTPNEPATPNRVALTLNSAGDTMTVELTATSEQSVLKFIAIRLTAYDKSLIASANGRACVLGSDQIIGIPIKQ</sequence>
<keyword evidence="1" id="KW-0812">Transmembrane</keyword>
<comment type="caution">
    <text evidence="2">The sequence shown here is derived from an EMBL/GenBank/DDBJ whole genome shotgun (WGS) entry which is preliminary data.</text>
</comment>
<protein>
    <submittedName>
        <fullName evidence="2">Uncharacterized protein</fullName>
    </submittedName>
</protein>
<dbReference type="Proteomes" id="UP000179010">
    <property type="component" value="Unassembled WGS sequence"/>
</dbReference>
<dbReference type="EMBL" id="METE01000003">
    <property type="protein sequence ID" value="OGB85484.1"/>
    <property type="molecule type" value="Genomic_DNA"/>
</dbReference>
<evidence type="ECO:0000313" key="2">
    <source>
        <dbReference type="EMBL" id="OGB85484.1"/>
    </source>
</evidence>
<evidence type="ECO:0000256" key="1">
    <source>
        <dbReference type="SAM" id="Phobius"/>
    </source>
</evidence>
<proteinExistence type="predicted"/>
<accession>A0A1F4PPA3</accession>
<name>A0A1F4PPA3_UNCK3</name>
<reference evidence="2 3" key="1">
    <citation type="journal article" date="2016" name="Nat. Commun.">
        <title>Thousands of microbial genomes shed light on interconnected biogeochemical processes in an aquifer system.</title>
        <authorList>
            <person name="Anantharaman K."/>
            <person name="Brown C.T."/>
            <person name="Hug L.A."/>
            <person name="Sharon I."/>
            <person name="Castelle C.J."/>
            <person name="Probst A.J."/>
            <person name="Thomas B.C."/>
            <person name="Singh A."/>
            <person name="Wilkins M.J."/>
            <person name="Karaoz U."/>
            <person name="Brodie E.L."/>
            <person name="Williams K.H."/>
            <person name="Hubbard S.S."/>
            <person name="Banfield J.F."/>
        </authorList>
    </citation>
    <scope>NUCLEOTIDE SEQUENCE [LARGE SCALE GENOMIC DNA]</scope>
</reference>
<dbReference type="AlphaFoldDB" id="A0A1F4PPA3"/>
<gene>
    <name evidence="2" type="ORF">A2994_01460</name>
</gene>
<feature type="transmembrane region" description="Helical" evidence="1">
    <location>
        <begin position="12"/>
        <end position="29"/>
    </location>
</feature>
<organism evidence="2 3">
    <name type="scientific">candidate division Kazan bacterium RIFCSPLOWO2_01_FULL_48_13</name>
    <dbReference type="NCBI Taxonomy" id="1798539"/>
    <lineage>
        <taxon>Bacteria</taxon>
        <taxon>Bacteria division Kazan-3B-28</taxon>
    </lineage>
</organism>
<keyword evidence="1" id="KW-1133">Transmembrane helix</keyword>
<evidence type="ECO:0000313" key="3">
    <source>
        <dbReference type="Proteomes" id="UP000179010"/>
    </source>
</evidence>